<gene>
    <name evidence="11" type="ORF">PCON_10519</name>
</gene>
<dbReference type="InterPro" id="IPR029063">
    <property type="entry name" value="SAM-dependent_MTases_sf"/>
</dbReference>
<protein>
    <recommendedName>
        <fullName evidence="8">Arginine N-methyltransferase 2</fullName>
        <ecNumber evidence="8">2.1.1.-</ecNumber>
    </recommendedName>
</protein>
<comment type="similarity">
    <text evidence="8">Belongs to the class I-like SAM-binding methyltransferase superfamily. RMT2 methyltransferase family.</text>
</comment>
<accession>U4L4Y4</accession>
<keyword evidence="5 8" id="KW-0808">Transferase</keyword>
<feature type="region of interest" description="Disordered" evidence="9">
    <location>
        <begin position="1"/>
        <end position="20"/>
    </location>
</feature>
<comment type="function">
    <text evidence="1 8">S-adenosyl-L-methionine-dependent protein-arginine N-methyltransferase that methylates the delta-nitrogen atom of arginine residues to form N5-methylarginine (type IV) in target proteins. Monomethylates ribosomal protein L12.</text>
</comment>
<keyword evidence="7 8" id="KW-0539">Nucleus</keyword>
<dbReference type="PANTHER" id="PTHR32379:SF1">
    <property type="entry name" value="GUANIDINOACETATE N-METHYLTRANSFERASE"/>
    <property type="match status" value="1"/>
</dbReference>
<dbReference type="GO" id="GO:0005634">
    <property type="term" value="C:nucleus"/>
    <property type="evidence" value="ECO:0007669"/>
    <property type="project" value="UniProtKB-SubCell"/>
</dbReference>
<dbReference type="STRING" id="1076935.U4L4Y4"/>
<evidence type="ECO:0000256" key="3">
    <source>
        <dbReference type="ARBA" id="ARBA00022490"/>
    </source>
</evidence>
<evidence type="ECO:0000256" key="9">
    <source>
        <dbReference type="SAM" id="MobiDB-lite"/>
    </source>
</evidence>
<evidence type="ECO:0000256" key="7">
    <source>
        <dbReference type="ARBA" id="ARBA00023242"/>
    </source>
</evidence>
<dbReference type="PANTHER" id="PTHR32379">
    <property type="entry name" value="GUANIDINOACETATE N-METHYLTRANSFERASE"/>
    <property type="match status" value="1"/>
</dbReference>
<dbReference type="OMA" id="YWVVDNY"/>
<comment type="subunit">
    <text evidence="2 8">Monomer.</text>
</comment>
<dbReference type="Gene3D" id="3.40.50.150">
    <property type="entry name" value="Vaccinia Virus protein VP39"/>
    <property type="match status" value="1"/>
</dbReference>
<dbReference type="Proteomes" id="UP000018144">
    <property type="component" value="Unassembled WGS sequence"/>
</dbReference>
<dbReference type="InterPro" id="IPR026480">
    <property type="entry name" value="RMT2_dom"/>
</dbReference>
<dbReference type="OrthoDB" id="19014at2759"/>
<evidence type="ECO:0000256" key="6">
    <source>
        <dbReference type="ARBA" id="ARBA00022691"/>
    </source>
</evidence>
<dbReference type="SUPFAM" id="SSF53335">
    <property type="entry name" value="S-adenosyl-L-methionine-dependent methyltransferases"/>
    <property type="match status" value="1"/>
</dbReference>
<dbReference type="PIRSF" id="PIRSF038148">
    <property type="entry name" value="Arginine_N-mtfrase-2"/>
    <property type="match status" value="1"/>
</dbReference>
<dbReference type="SUPFAM" id="SSF48403">
    <property type="entry name" value="Ankyrin repeat"/>
    <property type="match status" value="1"/>
</dbReference>
<dbReference type="GO" id="GO:0032259">
    <property type="term" value="P:methylation"/>
    <property type="evidence" value="ECO:0007669"/>
    <property type="project" value="UniProtKB-KW"/>
</dbReference>
<evidence type="ECO:0000256" key="5">
    <source>
        <dbReference type="ARBA" id="ARBA00022679"/>
    </source>
</evidence>
<evidence type="ECO:0000313" key="11">
    <source>
        <dbReference type="EMBL" id="CCX10925.1"/>
    </source>
</evidence>
<feature type="domain" description="RMT2" evidence="10">
    <location>
        <begin position="199"/>
        <end position="427"/>
    </location>
</feature>
<evidence type="ECO:0000256" key="8">
    <source>
        <dbReference type="PIRNR" id="PIRNR038148"/>
    </source>
</evidence>
<dbReference type="InterPro" id="IPR017408">
    <property type="entry name" value="Arginine_N-MeTrfase_2"/>
</dbReference>
<organism evidence="11 12">
    <name type="scientific">Pyronema omphalodes (strain CBS 100304)</name>
    <name type="common">Pyronema confluens</name>
    <dbReference type="NCBI Taxonomy" id="1076935"/>
    <lineage>
        <taxon>Eukaryota</taxon>
        <taxon>Fungi</taxon>
        <taxon>Dikarya</taxon>
        <taxon>Ascomycota</taxon>
        <taxon>Pezizomycotina</taxon>
        <taxon>Pezizomycetes</taxon>
        <taxon>Pezizales</taxon>
        <taxon>Pyronemataceae</taxon>
        <taxon>Pyronema</taxon>
    </lineage>
</organism>
<comment type="subcellular location">
    <subcellularLocation>
        <location evidence="8">Cytoplasm</location>
    </subcellularLocation>
    <subcellularLocation>
        <location evidence="8">Nucleus</location>
    </subcellularLocation>
</comment>
<reference evidence="11 12" key="1">
    <citation type="journal article" date="2013" name="PLoS Genet.">
        <title>The genome and development-dependent transcriptomes of Pyronema confluens: a window into fungal evolution.</title>
        <authorList>
            <person name="Traeger S."/>
            <person name="Altegoer F."/>
            <person name="Freitag M."/>
            <person name="Gabaldon T."/>
            <person name="Kempken F."/>
            <person name="Kumar A."/>
            <person name="Marcet-Houben M."/>
            <person name="Poggeler S."/>
            <person name="Stajich J.E."/>
            <person name="Nowrousian M."/>
        </authorList>
    </citation>
    <scope>NUCLEOTIDE SEQUENCE [LARGE SCALE GENOMIC DNA]</scope>
    <source>
        <strain evidence="12">CBS 100304</strain>
        <tissue evidence="11">Vegetative mycelium</tissue>
    </source>
</reference>
<evidence type="ECO:0000256" key="2">
    <source>
        <dbReference type="ARBA" id="ARBA00011245"/>
    </source>
</evidence>
<evidence type="ECO:0000313" key="12">
    <source>
        <dbReference type="Proteomes" id="UP000018144"/>
    </source>
</evidence>
<dbReference type="EC" id="2.1.1.-" evidence="8"/>
<sequence length="427" mass="46957">MSTSASTLAKITPTMSTADSTPETRLLAAASTRDLATLRLLLRKTSAQTQDPSTLNTPLHLVILSLTPSSSLIEAEEAEDCIRLLLQEGAIWNDVNKDGDTPGCLAYKLGGVGEGCYEVMVEAGLGSDDDDDEEMEEVDGDEAPQLVQGETFDPEQLEGLVDEEQLAAIKEILAAQNGDGGVAVGEALGEDIIHTHDGIEVDVNSSRYLSSKLGYDDEKLLDADENGVMMSWETGIMERSVEELLPDVEEAKGKRVLNVGFGMGIVDSAFQARIGEKGTHVIVEAHPDVLKKIESDGWEEKPGVRVLKGRWQEALQPLLDNGEVFDAIYFDTFAEEYTALKSFFEDYVIALLAEGGRFSFFHGLGADKRISYDVYTRVVEIDLLEAGLETEWMDVDIELKEEEWNGVRRRYWDVGSVYRLPVCTFIG</sequence>
<dbReference type="CDD" id="cd02440">
    <property type="entry name" value="AdoMet_MTases"/>
    <property type="match status" value="1"/>
</dbReference>
<name>U4L4Y4_PYROM</name>
<dbReference type="EMBL" id="HF935578">
    <property type="protein sequence ID" value="CCX10925.1"/>
    <property type="molecule type" value="Genomic_DNA"/>
</dbReference>
<keyword evidence="6" id="KW-0949">S-adenosyl-L-methionine</keyword>
<dbReference type="eggNOG" id="KOG1709">
    <property type="taxonomic scope" value="Eukaryota"/>
</dbReference>
<keyword evidence="4 8" id="KW-0489">Methyltransferase</keyword>
<evidence type="ECO:0000256" key="1">
    <source>
        <dbReference type="ARBA" id="ARBA00002207"/>
    </source>
</evidence>
<dbReference type="GO" id="GO:0005737">
    <property type="term" value="C:cytoplasm"/>
    <property type="evidence" value="ECO:0007669"/>
    <property type="project" value="UniProtKB-SubCell"/>
</dbReference>
<proteinExistence type="inferred from homology"/>
<dbReference type="GO" id="GO:0019702">
    <property type="term" value="F:protein arginine N5-methyltransferase activity"/>
    <property type="evidence" value="ECO:0007669"/>
    <property type="project" value="TreeGrafter"/>
</dbReference>
<dbReference type="InterPro" id="IPR051038">
    <property type="entry name" value="RMT2/GAMT_Mtase"/>
</dbReference>
<evidence type="ECO:0000256" key="4">
    <source>
        <dbReference type="ARBA" id="ARBA00022603"/>
    </source>
</evidence>
<evidence type="ECO:0000259" key="10">
    <source>
        <dbReference type="PROSITE" id="PS51559"/>
    </source>
</evidence>
<dbReference type="AlphaFoldDB" id="U4L4Y4"/>
<keyword evidence="12" id="KW-1185">Reference proteome</keyword>
<dbReference type="InterPro" id="IPR036770">
    <property type="entry name" value="Ankyrin_rpt-contain_sf"/>
</dbReference>
<dbReference type="PROSITE" id="PS51559">
    <property type="entry name" value="SAM_RMT2"/>
    <property type="match status" value="1"/>
</dbReference>
<keyword evidence="3 8" id="KW-0963">Cytoplasm</keyword>
<dbReference type="Gene3D" id="1.25.40.20">
    <property type="entry name" value="Ankyrin repeat-containing domain"/>
    <property type="match status" value="1"/>
</dbReference>